<evidence type="ECO:0000259" key="11">
    <source>
        <dbReference type="PROSITE" id="PS50026"/>
    </source>
</evidence>
<dbReference type="PANTHER" id="PTHR11905">
    <property type="entry name" value="ADAM A DISINTEGRIN AND METALLOPROTEASE DOMAIN"/>
    <property type="match status" value="1"/>
</dbReference>
<keyword evidence="3 10" id="KW-1133">Transmembrane helix</keyword>
<dbReference type="OrthoDB" id="5951731at2759"/>
<dbReference type="GO" id="GO:0016020">
    <property type="term" value="C:membrane"/>
    <property type="evidence" value="ECO:0007669"/>
    <property type="project" value="UniProtKB-SubCell"/>
</dbReference>
<dbReference type="InterPro" id="IPR018358">
    <property type="entry name" value="Disintegrin_CS"/>
</dbReference>
<evidence type="ECO:0000256" key="4">
    <source>
        <dbReference type="ARBA" id="ARBA00023136"/>
    </source>
</evidence>
<keyword evidence="8" id="KW-0479">Metal-binding</keyword>
<dbReference type="InterPro" id="IPR006586">
    <property type="entry name" value="ADAM_Cys-rich"/>
</dbReference>
<protein>
    <recommendedName>
        <fullName evidence="16">Peptidase M12B domain-containing protein</fullName>
    </recommendedName>
</protein>
<feature type="binding site" evidence="8">
    <location>
        <position position="378"/>
    </location>
    <ligand>
        <name>Zn(2+)</name>
        <dbReference type="ChEBI" id="CHEBI:29105"/>
        <note>catalytic</note>
    </ligand>
</feature>
<feature type="compositionally biased region" description="Polar residues" evidence="9">
    <location>
        <begin position="1323"/>
        <end position="1334"/>
    </location>
</feature>
<evidence type="ECO:0000313" key="14">
    <source>
        <dbReference type="EnsemblMetazoa" id="BGLB036739-PA"/>
    </source>
</evidence>
<dbReference type="EnsemblMetazoa" id="BGLB036739-RA">
    <property type="protein sequence ID" value="BGLB036739-PA"/>
    <property type="gene ID" value="BGLB036739"/>
</dbReference>
<accession>A0A2C9LZC3</accession>
<feature type="region of interest" description="Disordered" evidence="9">
    <location>
        <begin position="1318"/>
        <end position="1410"/>
    </location>
</feature>
<feature type="compositionally biased region" description="Basic and acidic residues" evidence="9">
    <location>
        <begin position="1358"/>
        <end position="1372"/>
    </location>
</feature>
<comment type="subcellular location">
    <subcellularLocation>
        <location evidence="1">Membrane</location>
        <topology evidence="1">Single-pass type I membrane protein</topology>
    </subcellularLocation>
</comment>
<feature type="region of interest" description="Disordered" evidence="9">
    <location>
        <begin position="1119"/>
        <end position="1138"/>
    </location>
</feature>
<evidence type="ECO:0000256" key="5">
    <source>
        <dbReference type="ARBA" id="ARBA00023157"/>
    </source>
</evidence>
<dbReference type="GO" id="GO:0004222">
    <property type="term" value="F:metalloendopeptidase activity"/>
    <property type="evidence" value="ECO:0007669"/>
    <property type="project" value="InterPro"/>
</dbReference>
<feature type="compositionally biased region" description="Low complexity" evidence="9">
    <location>
        <begin position="1262"/>
        <end position="1272"/>
    </location>
</feature>
<dbReference type="InterPro" id="IPR034027">
    <property type="entry name" value="Reprolysin_adamalysin"/>
</dbReference>
<feature type="compositionally biased region" description="Basic and acidic residues" evidence="9">
    <location>
        <begin position="1065"/>
        <end position="1086"/>
    </location>
</feature>
<dbReference type="Proteomes" id="UP000076420">
    <property type="component" value="Unassembled WGS sequence"/>
</dbReference>
<evidence type="ECO:0000256" key="10">
    <source>
        <dbReference type="SAM" id="Phobius"/>
    </source>
</evidence>
<dbReference type="Gene3D" id="3.40.390.10">
    <property type="entry name" value="Collagenase (Catalytic Domain)"/>
    <property type="match status" value="1"/>
</dbReference>
<dbReference type="PROSITE" id="PS50215">
    <property type="entry name" value="ADAM_MEPRO"/>
    <property type="match status" value="1"/>
</dbReference>
<dbReference type="GO" id="GO:0046872">
    <property type="term" value="F:metal ion binding"/>
    <property type="evidence" value="ECO:0007669"/>
    <property type="project" value="UniProtKB-KW"/>
</dbReference>
<dbReference type="FunFam" id="4.10.70.10:FF:000001">
    <property type="entry name" value="Disintegrin and metalloproteinase domain-containing protein 22"/>
    <property type="match status" value="1"/>
</dbReference>
<dbReference type="GO" id="GO:0006508">
    <property type="term" value="P:proteolysis"/>
    <property type="evidence" value="ECO:0007669"/>
    <property type="project" value="InterPro"/>
</dbReference>
<dbReference type="SUPFAM" id="SSF55486">
    <property type="entry name" value="Metalloproteases ('zincins'), catalytic domain"/>
    <property type="match status" value="1"/>
</dbReference>
<dbReference type="VEuPathDB" id="VectorBase:BGLB036739"/>
<feature type="binding site" evidence="8">
    <location>
        <position position="374"/>
    </location>
    <ligand>
        <name>Zn(2+)</name>
        <dbReference type="ChEBI" id="CHEBI:29105"/>
        <note>catalytic</note>
    </ligand>
</feature>
<feature type="region of interest" description="Disordered" evidence="9">
    <location>
        <begin position="830"/>
        <end position="873"/>
    </location>
</feature>
<evidence type="ECO:0000313" key="15">
    <source>
        <dbReference type="Proteomes" id="UP000076420"/>
    </source>
</evidence>
<evidence type="ECO:0000256" key="9">
    <source>
        <dbReference type="SAM" id="MobiDB-lite"/>
    </source>
</evidence>
<dbReference type="PROSITE" id="PS00427">
    <property type="entry name" value="DISINTEGRIN_1"/>
    <property type="match status" value="1"/>
</dbReference>
<evidence type="ECO:0000256" key="3">
    <source>
        <dbReference type="ARBA" id="ARBA00022989"/>
    </source>
</evidence>
<dbReference type="SMART" id="SM00050">
    <property type="entry name" value="DISIN"/>
    <property type="match status" value="1"/>
</dbReference>
<evidence type="ECO:0008006" key="16">
    <source>
        <dbReference type="Google" id="ProtNLM"/>
    </source>
</evidence>
<evidence type="ECO:0000259" key="13">
    <source>
        <dbReference type="PROSITE" id="PS50215"/>
    </source>
</evidence>
<keyword evidence="2 10" id="KW-0812">Transmembrane</keyword>
<dbReference type="CDD" id="cd04269">
    <property type="entry name" value="ZnMc_adamalysin_II_like"/>
    <property type="match status" value="1"/>
</dbReference>
<feature type="compositionally biased region" description="Polar residues" evidence="9">
    <location>
        <begin position="1053"/>
        <end position="1064"/>
    </location>
</feature>
<feature type="compositionally biased region" description="Polar residues" evidence="9">
    <location>
        <begin position="1389"/>
        <end position="1399"/>
    </location>
</feature>
<dbReference type="InterPro" id="IPR036436">
    <property type="entry name" value="Disintegrin_dom_sf"/>
</dbReference>
<keyword evidence="7" id="KW-0245">EGF-like domain</keyword>
<name>A0A2C9LZC3_BIOGL</name>
<feature type="domain" description="Disintegrin" evidence="12">
    <location>
        <begin position="455"/>
        <end position="543"/>
    </location>
</feature>
<dbReference type="PROSITE" id="PS00022">
    <property type="entry name" value="EGF_1"/>
    <property type="match status" value="1"/>
</dbReference>
<feature type="disulfide bond" evidence="6">
    <location>
        <begin position="515"/>
        <end position="535"/>
    </location>
</feature>
<dbReference type="PROSITE" id="PS50214">
    <property type="entry name" value="DISINTEGRIN_2"/>
    <property type="match status" value="1"/>
</dbReference>
<dbReference type="Pfam" id="PF00200">
    <property type="entry name" value="Disintegrin"/>
    <property type="match status" value="1"/>
</dbReference>
<dbReference type="Pfam" id="PF01421">
    <property type="entry name" value="Reprolysin"/>
    <property type="match status" value="1"/>
</dbReference>
<feature type="disulfide bond" evidence="7">
    <location>
        <begin position="721"/>
        <end position="730"/>
    </location>
</feature>
<feature type="compositionally biased region" description="Polar residues" evidence="9">
    <location>
        <begin position="1195"/>
        <end position="1226"/>
    </location>
</feature>
<feature type="region of interest" description="Disordered" evidence="9">
    <location>
        <begin position="1192"/>
        <end position="1277"/>
    </location>
</feature>
<dbReference type="Gene3D" id="2.10.25.10">
    <property type="entry name" value="Laminin"/>
    <property type="match status" value="1"/>
</dbReference>
<feature type="domain" description="Peptidase M12B" evidence="13">
    <location>
        <begin position="236"/>
        <end position="448"/>
    </location>
</feature>
<dbReference type="VEuPathDB" id="VectorBase:BGLAX_051809"/>
<evidence type="ECO:0000256" key="2">
    <source>
        <dbReference type="ARBA" id="ARBA00022692"/>
    </source>
</evidence>
<dbReference type="Pfam" id="PF01562">
    <property type="entry name" value="Pep_M12B_propep"/>
    <property type="match status" value="1"/>
</dbReference>
<feature type="region of interest" description="Disordered" evidence="9">
    <location>
        <begin position="1042"/>
        <end position="1107"/>
    </location>
</feature>
<feature type="compositionally biased region" description="Basic and acidic residues" evidence="9">
    <location>
        <begin position="1237"/>
        <end position="1261"/>
    </location>
</feature>
<dbReference type="InterPro" id="IPR001590">
    <property type="entry name" value="Peptidase_M12B"/>
</dbReference>
<comment type="caution">
    <text evidence="7">Lacks conserved residue(s) required for the propagation of feature annotation.</text>
</comment>
<keyword evidence="8" id="KW-0862">Zinc</keyword>
<keyword evidence="5 7" id="KW-1015">Disulfide bond</keyword>
<dbReference type="PANTHER" id="PTHR11905:SF237">
    <property type="entry name" value="MIND-MELD, ISOFORM J"/>
    <property type="match status" value="1"/>
</dbReference>
<keyword evidence="4 10" id="KW-0472">Membrane</keyword>
<feature type="domain" description="EGF-like" evidence="11">
    <location>
        <begin position="699"/>
        <end position="731"/>
    </location>
</feature>
<dbReference type="PROSITE" id="PS01186">
    <property type="entry name" value="EGF_2"/>
    <property type="match status" value="1"/>
</dbReference>
<evidence type="ECO:0000259" key="12">
    <source>
        <dbReference type="PROSITE" id="PS50214"/>
    </source>
</evidence>
<dbReference type="InterPro" id="IPR000742">
    <property type="entry name" value="EGF"/>
</dbReference>
<dbReference type="PROSITE" id="PS50026">
    <property type="entry name" value="EGF_3"/>
    <property type="match status" value="1"/>
</dbReference>
<gene>
    <name evidence="14" type="primary">106078563</name>
</gene>
<dbReference type="SUPFAM" id="SSF57552">
    <property type="entry name" value="Blood coagulation inhibitor (disintegrin)"/>
    <property type="match status" value="1"/>
</dbReference>
<organism evidence="14 15">
    <name type="scientific">Biomphalaria glabrata</name>
    <name type="common">Bloodfluke planorb</name>
    <name type="synonym">Freshwater snail</name>
    <dbReference type="NCBI Taxonomy" id="6526"/>
    <lineage>
        <taxon>Eukaryota</taxon>
        <taxon>Metazoa</taxon>
        <taxon>Spiralia</taxon>
        <taxon>Lophotrochozoa</taxon>
        <taxon>Mollusca</taxon>
        <taxon>Gastropoda</taxon>
        <taxon>Heterobranchia</taxon>
        <taxon>Euthyneura</taxon>
        <taxon>Panpulmonata</taxon>
        <taxon>Hygrophila</taxon>
        <taxon>Lymnaeoidea</taxon>
        <taxon>Planorbidae</taxon>
        <taxon>Biomphalaria</taxon>
    </lineage>
</organism>
<dbReference type="SMART" id="SM00608">
    <property type="entry name" value="ACR"/>
    <property type="match status" value="1"/>
</dbReference>
<dbReference type="Pfam" id="PF08516">
    <property type="entry name" value="ADAM_CR"/>
    <property type="match status" value="1"/>
</dbReference>
<dbReference type="KEGG" id="bgt:106078563"/>
<dbReference type="Gene3D" id="4.10.70.10">
    <property type="entry name" value="Disintegrin domain"/>
    <property type="match status" value="1"/>
</dbReference>
<dbReference type="InterPro" id="IPR002870">
    <property type="entry name" value="Peptidase_M12B_N"/>
</dbReference>
<evidence type="ECO:0000256" key="1">
    <source>
        <dbReference type="ARBA" id="ARBA00004479"/>
    </source>
</evidence>
<dbReference type="InterPro" id="IPR001762">
    <property type="entry name" value="Disintegrin_dom"/>
</dbReference>
<dbReference type="Pfam" id="PF23106">
    <property type="entry name" value="EGF_Teneurin"/>
    <property type="match status" value="1"/>
</dbReference>
<evidence type="ECO:0000256" key="6">
    <source>
        <dbReference type="PROSITE-ProRule" id="PRU00068"/>
    </source>
</evidence>
<feature type="compositionally biased region" description="Polar residues" evidence="9">
    <location>
        <begin position="1087"/>
        <end position="1107"/>
    </location>
</feature>
<feature type="transmembrane region" description="Helical" evidence="10">
    <location>
        <begin position="801"/>
        <end position="824"/>
    </location>
</feature>
<sequence>MDLSFGYVAFYLFILLVTTWTSDGLRRKVRDIRDLKTKHRYNQILLDNIKQPYEIIYPQQLDHGRVSDISTRKHKLRHHGTHEHVPQLTIQIVMEGKKYRIKLIQNEALLSAGIVVKHYEENNQQVITKTVEHCYYHGHIKKDDWSSVAVSTCNGIRGVIHLHNETYVIQPLNKDDDAIEHPHVIFKASFSNNESCGNSQGLWSPFQELHKGELIKRTKFANAQKIHNQSGETKQKLLKIAMILDKSMYMGLEFSQQHVIQYAVDVANIVDLYFRFREIGFEVALTYLEFWNLRNMFPVVNSHRSLLNNFILFKNEKLQMDNVYDAAFFVTGLDLAGDKVGIAVPDSICSTRGVAVVKSGRPFEPQQTATILSHMAGHILGIKHDEETFWRAIYHEGGCSCKDEFGCIMSSSVLGAGGVHSRMFSNCSVSDLDVSLNMGIASCLWGAPKGLTEFKQTCGNNIIERGEECDCGNTEECQAKDPCCDPNTCLLQPWAQCRSGPCCSNCSFLSTTHLCRPRQSECDIPEFCDGHSGNCPFNTYIEDGHPCAEGTGYCIGGICPTVNVQCQGIWGAGNYGILLPIYVFFIRSFTYILCDIKMKALPVDLSLPQRFCCFSDILCGLLHCEGGSSSPKYGSDKGFSTTNVNANSIEYECKTVHGPALMDMPHMGMVQDGTKCGHNKICLKNACVQLQNIPNFFCPTDNASVICSNHGVCTPGDQCFCEHGWDGSDCSIKLNYSAVEKKSPLSHVSASSLGSTTTIEMKVAPLSEKESNKPEGSYLADLNTPATSPIAENNAGISTTLLIIILGTVVGGLFIAMGVTLICYRRRSPVKTVSNSSQKTEKKRRKKGWRSKKLRNDTEDESELSELPPPPIIVMDPDSVMPEKGILKNSTARLTALDHRNSSDSNGGSHDSVGPYMYDEDEDAEAEEICNIFREDSTENMDHLQESASFDFVIPPPPQPPPPQFPLPDYYPSPAMLRRPGQLEGHYDYENPYHQHIHLLPQQQIPTWRTALPPQTLSPPQSRIIKLRNLSELVQQLSNKATIDLSPSPDDPPTNQLSPSTCTSEDVRSSETETDKMFNRASHSDHSPTSVTSGSTQHTSGPSFGNLSQYLLRRNESITKGEPNEEENGMKRGYRPHVPDHRTARDQYLQNHNDLNIGYRQRILHKPHEDPASIDMPPPMNPINIRNIFTLGHTPGSTVSRDSNNTSHGSLNGDNCSFTGTGNSKNGYEKSSGYGSEQDHECFSIDGPSRSESHSRSESLSRSHSSSPPSYSAVIRTGPNRIQLVPAGHLIEDGREIEGIQQELNRLLENLPRINAGSFERSPLQSGATPSTPLTGPLPASRPLKDDSYDNGTPCIDRSLEEIPAHFSDKKSWSRKAKRPISVAVQGKADSNSNSSLDEVQSLILDGKSS</sequence>
<dbReference type="InterPro" id="IPR024079">
    <property type="entry name" value="MetalloPept_cat_dom_sf"/>
</dbReference>
<proteinExistence type="predicted"/>
<evidence type="ECO:0000256" key="8">
    <source>
        <dbReference type="PROSITE-ProRule" id="PRU00276"/>
    </source>
</evidence>
<feature type="compositionally biased region" description="Basic residues" evidence="9">
    <location>
        <begin position="841"/>
        <end position="853"/>
    </location>
</feature>
<reference evidence="14" key="1">
    <citation type="submission" date="2020-05" db="UniProtKB">
        <authorList>
            <consortium name="EnsemblMetazoa"/>
        </authorList>
    </citation>
    <scope>IDENTIFICATION</scope>
    <source>
        <strain evidence="14">BB02</strain>
    </source>
</reference>
<evidence type="ECO:0000256" key="7">
    <source>
        <dbReference type="PROSITE-ProRule" id="PRU00076"/>
    </source>
</evidence>
<feature type="binding site" evidence="8">
    <location>
        <position position="384"/>
    </location>
    <ligand>
        <name>Zn(2+)</name>
        <dbReference type="ChEBI" id="CHEBI:29105"/>
        <note>catalytic</note>
    </ligand>
</feature>
<dbReference type="STRING" id="6526.A0A2C9LZC3"/>